<gene>
    <name evidence="2" type="ORF">CAMP_LOCUS10046</name>
</gene>
<keyword evidence="3" id="KW-1185">Reference proteome</keyword>
<reference evidence="2" key="1">
    <citation type="submission" date="2022-11" db="EMBL/GenBank/DDBJ databases">
        <authorList>
            <person name="Kikuchi T."/>
        </authorList>
    </citation>
    <scope>NUCLEOTIDE SEQUENCE</scope>
    <source>
        <strain evidence="2">PS1010</strain>
    </source>
</reference>
<accession>A0A9P1IKT3</accession>
<comment type="caution">
    <text evidence="2">The sequence shown here is derived from an EMBL/GenBank/DDBJ whole genome shotgun (WGS) entry which is preliminary data.</text>
</comment>
<protein>
    <submittedName>
        <fullName evidence="2">Uncharacterized protein</fullName>
    </submittedName>
</protein>
<feature type="transmembrane region" description="Helical" evidence="1">
    <location>
        <begin position="49"/>
        <end position="79"/>
    </location>
</feature>
<sequence length="83" mass="9301">MSNVDDICNSILKIFAESQGDLAQNAENVAEIRKKINDQLWRQRKEDGIFVLVIFCGYEILKSVSGALIALFVAIVFLIGREV</sequence>
<keyword evidence="1" id="KW-0812">Transmembrane</keyword>
<name>A0A9P1IKT3_9PELO</name>
<dbReference type="EMBL" id="CANHGI010000004">
    <property type="protein sequence ID" value="CAI5447409.1"/>
    <property type="molecule type" value="Genomic_DNA"/>
</dbReference>
<evidence type="ECO:0000313" key="3">
    <source>
        <dbReference type="Proteomes" id="UP001152747"/>
    </source>
</evidence>
<evidence type="ECO:0000313" key="2">
    <source>
        <dbReference type="EMBL" id="CAI5447409.1"/>
    </source>
</evidence>
<keyword evidence="1" id="KW-1133">Transmembrane helix</keyword>
<keyword evidence="1" id="KW-0472">Membrane</keyword>
<dbReference type="AlphaFoldDB" id="A0A9P1IKT3"/>
<dbReference type="Proteomes" id="UP001152747">
    <property type="component" value="Unassembled WGS sequence"/>
</dbReference>
<organism evidence="2 3">
    <name type="scientific">Caenorhabditis angaria</name>
    <dbReference type="NCBI Taxonomy" id="860376"/>
    <lineage>
        <taxon>Eukaryota</taxon>
        <taxon>Metazoa</taxon>
        <taxon>Ecdysozoa</taxon>
        <taxon>Nematoda</taxon>
        <taxon>Chromadorea</taxon>
        <taxon>Rhabditida</taxon>
        <taxon>Rhabditina</taxon>
        <taxon>Rhabditomorpha</taxon>
        <taxon>Rhabditoidea</taxon>
        <taxon>Rhabditidae</taxon>
        <taxon>Peloderinae</taxon>
        <taxon>Caenorhabditis</taxon>
    </lineage>
</organism>
<evidence type="ECO:0000256" key="1">
    <source>
        <dbReference type="SAM" id="Phobius"/>
    </source>
</evidence>
<proteinExistence type="predicted"/>